<dbReference type="PANTHER" id="PTHR16675:SF1">
    <property type="entry name" value="UL16 BINDING PROTEIN 21"/>
    <property type="match status" value="1"/>
</dbReference>
<dbReference type="GO" id="GO:0002486">
    <property type="term" value="P:antigen processing and presentation of endogenous peptide antigen via MHC class I via ER pathway, TAP-independent"/>
    <property type="evidence" value="ECO:0007669"/>
    <property type="project" value="TreeGrafter"/>
</dbReference>
<evidence type="ECO:0000256" key="5">
    <source>
        <dbReference type="ARBA" id="ARBA00023180"/>
    </source>
</evidence>
<evidence type="ECO:0000256" key="3">
    <source>
        <dbReference type="ARBA" id="ARBA00023136"/>
    </source>
</evidence>
<keyword evidence="9" id="KW-1185">Reference proteome</keyword>
<dbReference type="Proteomes" id="UP000694540">
    <property type="component" value="Unplaced"/>
</dbReference>
<dbReference type="Gene3D" id="3.30.500.10">
    <property type="entry name" value="MHC class I-like antigen recognition-like"/>
    <property type="match status" value="1"/>
</dbReference>
<dbReference type="InterPro" id="IPR011162">
    <property type="entry name" value="MHC_I/II-like_Ag-recog"/>
</dbReference>
<dbReference type="PANTHER" id="PTHR16675">
    <property type="entry name" value="MHC CLASS I-RELATED"/>
    <property type="match status" value="1"/>
</dbReference>
<evidence type="ECO:0000256" key="1">
    <source>
        <dbReference type="ARBA" id="ARBA00004370"/>
    </source>
</evidence>
<keyword evidence="4" id="KW-1015">Disulfide bond</keyword>
<sequence length="229" mass="25616">IASSASPHVYAFLFPNPNSHLTFPFTDTHTLCYKFDVTAKPRPGQPRCVVKGHVDTELFLSYDCDDDKIQFMSPLGEEVKATDDWKTQIETLKDVGDFLREQLPDTELLPAVGADPPILQVNVTCQRDGAGRTSASWKFAFNGRLCLHVDSENVTLTVVHSGGRRMKEKWESDRDVTQFLKKISMGDCKSWLSRFLVHWKKMLKTTGNPGTQPASPAPRSRSWSSPGSS</sequence>
<evidence type="ECO:0000313" key="8">
    <source>
        <dbReference type="Ensembl" id="ENSCWAP00000000095.1"/>
    </source>
</evidence>
<dbReference type="InterPro" id="IPR037055">
    <property type="entry name" value="MHC_I-like_Ag-recog_sf"/>
</dbReference>
<organism evidence="8 9">
    <name type="scientific">Catagonus wagneri</name>
    <name type="common">Chacoan peccary</name>
    <dbReference type="NCBI Taxonomy" id="51154"/>
    <lineage>
        <taxon>Eukaryota</taxon>
        <taxon>Metazoa</taxon>
        <taxon>Chordata</taxon>
        <taxon>Craniata</taxon>
        <taxon>Vertebrata</taxon>
        <taxon>Euteleostomi</taxon>
        <taxon>Mammalia</taxon>
        <taxon>Eutheria</taxon>
        <taxon>Laurasiatheria</taxon>
        <taxon>Artiodactyla</taxon>
        <taxon>Suina</taxon>
        <taxon>Tayassuidae</taxon>
        <taxon>Catagonus</taxon>
    </lineage>
</organism>
<dbReference type="AlphaFoldDB" id="A0A8C3VKX1"/>
<reference evidence="8" key="1">
    <citation type="submission" date="2025-08" db="UniProtKB">
        <authorList>
            <consortium name="Ensembl"/>
        </authorList>
    </citation>
    <scope>IDENTIFICATION</scope>
</reference>
<protein>
    <recommendedName>
        <fullName evidence="7">MHC class I-like antigen recognition-like domain-containing protein</fullName>
    </recommendedName>
</protein>
<dbReference type="Pfam" id="PF00129">
    <property type="entry name" value="MHC_I"/>
    <property type="match status" value="1"/>
</dbReference>
<feature type="compositionally biased region" description="Low complexity" evidence="6">
    <location>
        <begin position="213"/>
        <end position="229"/>
    </location>
</feature>
<dbReference type="GO" id="GO:0006955">
    <property type="term" value="P:immune response"/>
    <property type="evidence" value="ECO:0007669"/>
    <property type="project" value="TreeGrafter"/>
</dbReference>
<evidence type="ECO:0000313" key="9">
    <source>
        <dbReference type="Proteomes" id="UP000694540"/>
    </source>
</evidence>
<dbReference type="SUPFAM" id="SSF54452">
    <property type="entry name" value="MHC antigen-recognition domain"/>
    <property type="match status" value="1"/>
</dbReference>
<evidence type="ECO:0000256" key="2">
    <source>
        <dbReference type="ARBA" id="ARBA00022729"/>
    </source>
</evidence>
<keyword evidence="3" id="KW-0472">Membrane</keyword>
<dbReference type="GO" id="GO:0002476">
    <property type="term" value="P:antigen processing and presentation of endogenous peptide antigen via MHC class Ib"/>
    <property type="evidence" value="ECO:0007669"/>
    <property type="project" value="TreeGrafter"/>
</dbReference>
<accession>A0A8C3VKX1</accession>
<dbReference type="InterPro" id="IPR011161">
    <property type="entry name" value="MHC_I-like_Ag-recog"/>
</dbReference>
<evidence type="ECO:0000256" key="4">
    <source>
        <dbReference type="ARBA" id="ARBA00023157"/>
    </source>
</evidence>
<proteinExistence type="predicted"/>
<reference evidence="8" key="2">
    <citation type="submission" date="2025-09" db="UniProtKB">
        <authorList>
            <consortium name="Ensembl"/>
        </authorList>
    </citation>
    <scope>IDENTIFICATION</scope>
</reference>
<feature type="domain" description="MHC class I-like antigen recognition-like" evidence="7">
    <location>
        <begin position="28"/>
        <end position="203"/>
    </location>
</feature>
<name>A0A8C3VKX1_9CETA</name>
<dbReference type="GO" id="GO:0009897">
    <property type="term" value="C:external side of plasma membrane"/>
    <property type="evidence" value="ECO:0007669"/>
    <property type="project" value="TreeGrafter"/>
</dbReference>
<keyword evidence="5" id="KW-0325">Glycoprotein</keyword>
<dbReference type="InterPro" id="IPR050208">
    <property type="entry name" value="MHC_class-I_related"/>
</dbReference>
<dbReference type="FunFam" id="3.30.500.10:FF:000004">
    <property type="entry name" value="Retinoic acid early-inducible protein 1-beta"/>
    <property type="match status" value="1"/>
</dbReference>
<dbReference type="GO" id="GO:0001916">
    <property type="term" value="P:positive regulation of T cell mediated cytotoxicity"/>
    <property type="evidence" value="ECO:0007669"/>
    <property type="project" value="TreeGrafter"/>
</dbReference>
<dbReference type="GO" id="GO:0005615">
    <property type="term" value="C:extracellular space"/>
    <property type="evidence" value="ECO:0007669"/>
    <property type="project" value="TreeGrafter"/>
</dbReference>
<dbReference type="Ensembl" id="ENSCWAT00000000114.1">
    <property type="protein sequence ID" value="ENSCWAP00000000095.1"/>
    <property type="gene ID" value="ENSCWAG00000000084.1"/>
</dbReference>
<keyword evidence="2" id="KW-0732">Signal</keyword>
<feature type="region of interest" description="Disordered" evidence="6">
    <location>
        <begin position="205"/>
        <end position="229"/>
    </location>
</feature>
<dbReference type="GeneTree" id="ENSGT01120000271825"/>
<evidence type="ECO:0000256" key="6">
    <source>
        <dbReference type="SAM" id="MobiDB-lite"/>
    </source>
</evidence>
<comment type="subcellular location">
    <subcellularLocation>
        <location evidence="1">Membrane</location>
    </subcellularLocation>
</comment>
<evidence type="ECO:0000259" key="7">
    <source>
        <dbReference type="Pfam" id="PF00129"/>
    </source>
</evidence>